<reference evidence="1" key="1">
    <citation type="submission" date="2022-08" db="EMBL/GenBank/DDBJ databases">
        <title>Alicyclobacillus fastidiosus DSM 17978, complete genome.</title>
        <authorList>
            <person name="Wang Q."/>
            <person name="Cai R."/>
            <person name="Wang Z."/>
        </authorList>
    </citation>
    <scope>NUCLEOTIDE SEQUENCE</scope>
    <source>
        <strain evidence="1">DSM 17978</strain>
        <plasmid evidence="1">unnamed1</plasmid>
    </source>
</reference>
<protein>
    <submittedName>
        <fullName evidence="1">Uncharacterized protein</fullName>
    </submittedName>
</protein>
<proteinExistence type="predicted"/>
<sequence length="64" mass="7099">MPVSQLALVRDHLVGAVMESFAFEEYELKDSEPMSPEAISAWVDIVVDDIRRALAHNTKRGSVA</sequence>
<dbReference type="Proteomes" id="UP001164761">
    <property type="component" value="Plasmid unnamed1"/>
</dbReference>
<keyword evidence="1" id="KW-0614">Plasmid</keyword>
<name>A0ABY6ZPR8_9BACL</name>
<dbReference type="EMBL" id="CP104068">
    <property type="protein sequence ID" value="WAH44836.1"/>
    <property type="molecule type" value="Genomic_DNA"/>
</dbReference>
<keyword evidence="2" id="KW-1185">Reference proteome</keyword>
<evidence type="ECO:0000313" key="2">
    <source>
        <dbReference type="Proteomes" id="UP001164761"/>
    </source>
</evidence>
<evidence type="ECO:0000313" key="1">
    <source>
        <dbReference type="EMBL" id="WAH44836.1"/>
    </source>
</evidence>
<organism evidence="1 2">
    <name type="scientific">Alicyclobacillus fastidiosus</name>
    <dbReference type="NCBI Taxonomy" id="392011"/>
    <lineage>
        <taxon>Bacteria</taxon>
        <taxon>Bacillati</taxon>
        <taxon>Bacillota</taxon>
        <taxon>Bacilli</taxon>
        <taxon>Bacillales</taxon>
        <taxon>Alicyclobacillaceae</taxon>
        <taxon>Alicyclobacillus</taxon>
    </lineage>
</organism>
<accession>A0ABY6ZPR8</accession>
<geneLocation type="plasmid" evidence="1 2">
    <name>unnamed1</name>
</geneLocation>
<gene>
    <name evidence="1" type="ORF">NZD89_28695</name>
</gene>
<dbReference type="RefSeq" id="WP_268008708.1">
    <property type="nucleotide sequence ID" value="NZ_BSUT01000003.1"/>
</dbReference>